<protein>
    <submittedName>
        <fullName evidence="2">ABC transporter membrane-spanning protein</fullName>
    </submittedName>
</protein>
<feature type="transmembrane region" description="Helical" evidence="1">
    <location>
        <begin position="513"/>
        <end position="534"/>
    </location>
</feature>
<feature type="transmembrane region" description="Helical" evidence="1">
    <location>
        <begin position="255"/>
        <end position="276"/>
    </location>
</feature>
<proteinExistence type="predicted"/>
<dbReference type="EMBL" id="BAAAKV010000004">
    <property type="protein sequence ID" value="GAA1153721.1"/>
    <property type="molecule type" value="Genomic_DNA"/>
</dbReference>
<feature type="transmembrane region" description="Helical" evidence="1">
    <location>
        <begin position="176"/>
        <end position="197"/>
    </location>
</feature>
<evidence type="ECO:0000313" key="2">
    <source>
        <dbReference type="EMBL" id="GAA1153721.1"/>
    </source>
</evidence>
<sequence length="541" mass="55377">MTTVSAPAAGAGARTGGSRHLAGTWPLFRLALRRDRIMLPAWVLVIGASHMSVASSYASLYDTAAARADIVRSMTANSSLRALYGPFFNDTLGALTAARMIAFGSAFAAAMSLIIVVRHTREEEETGRQEMLSAAMVGRAAPLTAALLTALTANAALALLIAGGLAGSTGDTTGSLALGLATGAVGMLFACTAAIAAQITENARLAKGLTSAVIGAAFALKAAGDASAANGSSLLTRLSPIGWAENVRAYDDERWWVMLILLAAIAVQAVLAYTLAGRRDIGMSFLPARPGPAHGGLGTAWALALRLQRGSVLGWGAGFLLTGILFGGITDGVADVVGDNEQARQIFERMGGQQGLTDAFLAAMVSMLGMVAALYVVASVLRLYGEETGGRAEPVLAGPVGRLRWAAGHLLIAYAGAALIMLLGGVGLTLGYGRDLPTILGACLVQLPAVWLLGALAVFLYGLAPKVSVAAWAVAGLALALGWIGPAIDLPQSVMNLSPFGHLPRLPGPEMSWPPVLVLTALAAALTAGGLAGLRRRDLLT</sequence>
<dbReference type="Proteomes" id="UP001501371">
    <property type="component" value="Unassembled WGS sequence"/>
</dbReference>
<feature type="transmembrane region" description="Helical" evidence="1">
    <location>
        <begin position="140"/>
        <end position="164"/>
    </location>
</feature>
<keyword evidence="3" id="KW-1185">Reference proteome</keyword>
<comment type="caution">
    <text evidence="2">The sequence shown here is derived from an EMBL/GenBank/DDBJ whole genome shotgun (WGS) entry which is preliminary data.</text>
</comment>
<dbReference type="RefSeq" id="WP_344269834.1">
    <property type="nucleotide sequence ID" value="NZ_BAAAKV010000004.1"/>
</dbReference>
<feature type="transmembrane region" description="Helical" evidence="1">
    <location>
        <begin position="312"/>
        <end position="330"/>
    </location>
</feature>
<reference evidence="2 3" key="1">
    <citation type="journal article" date="2019" name="Int. J. Syst. Evol. Microbiol.">
        <title>The Global Catalogue of Microorganisms (GCM) 10K type strain sequencing project: providing services to taxonomists for standard genome sequencing and annotation.</title>
        <authorList>
            <consortium name="The Broad Institute Genomics Platform"/>
            <consortium name="The Broad Institute Genome Sequencing Center for Infectious Disease"/>
            <person name="Wu L."/>
            <person name="Ma J."/>
        </authorList>
    </citation>
    <scope>NUCLEOTIDE SEQUENCE [LARGE SCALE GENOMIC DNA]</scope>
    <source>
        <strain evidence="2 3">JCM 12696</strain>
    </source>
</reference>
<feature type="transmembrane region" description="Helical" evidence="1">
    <location>
        <begin position="37"/>
        <end position="58"/>
    </location>
</feature>
<keyword evidence="1" id="KW-0472">Membrane</keyword>
<feature type="transmembrane region" description="Helical" evidence="1">
    <location>
        <begin position="439"/>
        <end position="462"/>
    </location>
</feature>
<feature type="transmembrane region" description="Helical" evidence="1">
    <location>
        <begin position="411"/>
        <end position="433"/>
    </location>
</feature>
<accession>A0ABN1UIN1</accession>
<feature type="transmembrane region" description="Helical" evidence="1">
    <location>
        <begin position="359"/>
        <end position="381"/>
    </location>
</feature>
<gene>
    <name evidence="2" type="ORF">GCM10009654_06590</name>
</gene>
<keyword evidence="1" id="KW-0812">Transmembrane</keyword>
<organism evidence="2 3">
    <name type="scientific">Streptomyces hebeiensis</name>
    <dbReference type="NCBI Taxonomy" id="229486"/>
    <lineage>
        <taxon>Bacteria</taxon>
        <taxon>Bacillati</taxon>
        <taxon>Actinomycetota</taxon>
        <taxon>Actinomycetes</taxon>
        <taxon>Kitasatosporales</taxon>
        <taxon>Streptomycetaceae</taxon>
        <taxon>Streptomyces</taxon>
    </lineage>
</organism>
<evidence type="ECO:0000256" key="1">
    <source>
        <dbReference type="SAM" id="Phobius"/>
    </source>
</evidence>
<feature type="transmembrane region" description="Helical" evidence="1">
    <location>
        <begin position="469"/>
        <end position="488"/>
    </location>
</feature>
<feature type="transmembrane region" description="Helical" evidence="1">
    <location>
        <begin position="97"/>
        <end position="119"/>
    </location>
</feature>
<keyword evidence="1" id="KW-1133">Transmembrane helix</keyword>
<evidence type="ECO:0000313" key="3">
    <source>
        <dbReference type="Proteomes" id="UP001501371"/>
    </source>
</evidence>
<name>A0ABN1UIN1_9ACTN</name>